<evidence type="ECO:0000313" key="2">
    <source>
        <dbReference type="Proteomes" id="UP001162891"/>
    </source>
</evidence>
<dbReference type="EMBL" id="AP025591">
    <property type="protein sequence ID" value="BDG03997.1"/>
    <property type="molecule type" value="Genomic_DNA"/>
</dbReference>
<gene>
    <name evidence="1" type="ORF">AMOR_29930</name>
</gene>
<dbReference type="Proteomes" id="UP001162891">
    <property type="component" value="Chromosome"/>
</dbReference>
<accession>A0ABM7WWV6</accession>
<name>A0ABM7WWV6_9BACT</name>
<dbReference type="SUPFAM" id="SSF52833">
    <property type="entry name" value="Thioredoxin-like"/>
    <property type="match status" value="1"/>
</dbReference>
<evidence type="ECO:0000313" key="1">
    <source>
        <dbReference type="EMBL" id="BDG03997.1"/>
    </source>
</evidence>
<dbReference type="Gene3D" id="3.40.30.10">
    <property type="entry name" value="Glutaredoxin"/>
    <property type="match status" value="1"/>
</dbReference>
<dbReference type="InterPro" id="IPR011990">
    <property type="entry name" value="TPR-like_helical_dom_sf"/>
</dbReference>
<dbReference type="RefSeq" id="WP_248352372.1">
    <property type="nucleotide sequence ID" value="NZ_AP025591.1"/>
</dbReference>
<organism evidence="1 2">
    <name type="scientific">Anaeromyxobacter oryzae</name>
    <dbReference type="NCBI Taxonomy" id="2918170"/>
    <lineage>
        <taxon>Bacteria</taxon>
        <taxon>Pseudomonadati</taxon>
        <taxon>Myxococcota</taxon>
        <taxon>Myxococcia</taxon>
        <taxon>Myxococcales</taxon>
        <taxon>Cystobacterineae</taxon>
        <taxon>Anaeromyxobacteraceae</taxon>
        <taxon>Anaeromyxobacter</taxon>
    </lineage>
</organism>
<sequence length="380" mass="40173">MRAYVFTDRKLERLAGRFVRLDIDTEKPGNAAFVERFPIDAWPTLLVLDPVTEKVVVRWAGTATAEQILSLADDGAHAIRARQASEADAALARADALLGERRHADAADGYRAALAAGGPRWTGRERAVEALVQATALGGDSRACASAAIDALPALPPGASLARISAQGLACALDLDEGPPRRAAIAKLEPAARRALGFPGVLADDRSWLFDVLSSARAAAGDDAGSKAVARRWLAFLDGEAARATTPLARSAYDAQRLQAATRLGDPARVLPALLASERALPGDFVPPTNLASLYLRLDRPKDALAAADRALAHAEGPRRVRVLVLRARAERALGDAAAARETIARAIREGEAFPEALRPRSALGEARRVRQELEGAGDG</sequence>
<reference evidence="2" key="1">
    <citation type="journal article" date="2022" name="Int. J. Syst. Evol. Microbiol.">
        <title>Anaeromyxobacter oryzae sp. nov., Anaeromyxobacter diazotrophicus sp. nov. and Anaeromyxobacter paludicola sp. nov., isolated from paddy soils.</title>
        <authorList>
            <person name="Itoh H."/>
            <person name="Xu Z."/>
            <person name="Mise K."/>
            <person name="Masuda Y."/>
            <person name="Ushijima N."/>
            <person name="Hayakawa C."/>
            <person name="Shiratori Y."/>
            <person name="Senoo K."/>
        </authorList>
    </citation>
    <scope>NUCLEOTIDE SEQUENCE [LARGE SCALE GENOMIC DNA]</scope>
    <source>
        <strain evidence="2">Red232</strain>
    </source>
</reference>
<proteinExistence type="predicted"/>
<dbReference type="Gene3D" id="1.25.40.10">
    <property type="entry name" value="Tetratricopeptide repeat domain"/>
    <property type="match status" value="1"/>
</dbReference>
<keyword evidence="2" id="KW-1185">Reference proteome</keyword>
<dbReference type="SUPFAM" id="SSF48452">
    <property type="entry name" value="TPR-like"/>
    <property type="match status" value="1"/>
</dbReference>
<dbReference type="InterPro" id="IPR036249">
    <property type="entry name" value="Thioredoxin-like_sf"/>
</dbReference>
<protein>
    <submittedName>
        <fullName evidence="1">Uncharacterized protein</fullName>
    </submittedName>
</protein>